<feature type="domain" description="PIN" evidence="9">
    <location>
        <begin position="4"/>
        <end position="121"/>
    </location>
</feature>
<dbReference type="InterPro" id="IPR002716">
    <property type="entry name" value="PIN_dom"/>
</dbReference>
<dbReference type="AlphaFoldDB" id="A0A068NLX3"/>
<gene>
    <name evidence="8" type="primary">vapC</name>
    <name evidence="10" type="ORF">OP10G_1049</name>
</gene>
<comment type="similarity">
    <text evidence="7 8">Belongs to the PINc/VapC protein family.</text>
</comment>
<evidence type="ECO:0000256" key="8">
    <source>
        <dbReference type="HAMAP-Rule" id="MF_00265"/>
    </source>
</evidence>
<evidence type="ECO:0000313" key="11">
    <source>
        <dbReference type="Proteomes" id="UP000027982"/>
    </source>
</evidence>
<dbReference type="Gene3D" id="3.40.50.1010">
    <property type="entry name" value="5'-nuclease"/>
    <property type="match status" value="1"/>
</dbReference>
<name>A0A068NLX3_FIMGI</name>
<comment type="function">
    <text evidence="8">Toxic component of a toxin-antitoxin (TA) system. An RNase.</text>
</comment>
<dbReference type="PANTHER" id="PTHR33653:SF1">
    <property type="entry name" value="RIBONUCLEASE VAPC2"/>
    <property type="match status" value="1"/>
</dbReference>
<evidence type="ECO:0000313" key="10">
    <source>
        <dbReference type="EMBL" id="AIE84417.1"/>
    </source>
</evidence>
<keyword evidence="5 8" id="KW-0378">Hydrolase</keyword>
<dbReference type="SUPFAM" id="SSF88723">
    <property type="entry name" value="PIN domain-like"/>
    <property type="match status" value="1"/>
</dbReference>
<evidence type="ECO:0000256" key="5">
    <source>
        <dbReference type="ARBA" id="ARBA00022801"/>
    </source>
</evidence>
<evidence type="ECO:0000256" key="1">
    <source>
        <dbReference type="ARBA" id="ARBA00001946"/>
    </source>
</evidence>
<sequence length="136" mass="14551">MTHLLDTSGALAALLNEAGAERVKAILLDAKNSVGISALTLFEIDTAVFHQTGSREAADRAVQGIQEAVAEVIPFTESIVHLARDLRHAATARIATVDTLIAATAVDRRAVLVHRDPHFATLPADRPAQEMLPSKR</sequence>
<dbReference type="STRING" id="661478.OP10G_1049"/>
<dbReference type="KEGG" id="fgi:OP10G_1049"/>
<dbReference type="OrthoDB" id="9804823at2"/>
<feature type="binding site" evidence="8">
    <location>
        <position position="98"/>
    </location>
    <ligand>
        <name>Mg(2+)</name>
        <dbReference type="ChEBI" id="CHEBI:18420"/>
    </ligand>
</feature>
<dbReference type="GO" id="GO:0000287">
    <property type="term" value="F:magnesium ion binding"/>
    <property type="evidence" value="ECO:0007669"/>
    <property type="project" value="UniProtKB-UniRule"/>
</dbReference>
<dbReference type="InterPro" id="IPR022907">
    <property type="entry name" value="VapC_family"/>
</dbReference>
<reference evidence="10 11" key="1">
    <citation type="journal article" date="2014" name="PLoS ONE">
        <title>The first complete genome sequence of the class fimbriimonadia in the phylum armatimonadetes.</title>
        <authorList>
            <person name="Hu Z.Y."/>
            <person name="Wang Y.Z."/>
            <person name="Im W.T."/>
            <person name="Wang S.Y."/>
            <person name="Zhao G.P."/>
            <person name="Zheng H.J."/>
            <person name="Quan Z.X."/>
        </authorList>
    </citation>
    <scope>NUCLEOTIDE SEQUENCE [LARGE SCALE GENOMIC DNA]</scope>
    <source>
        <strain evidence="10">Gsoil 348</strain>
    </source>
</reference>
<evidence type="ECO:0000256" key="6">
    <source>
        <dbReference type="ARBA" id="ARBA00022842"/>
    </source>
</evidence>
<dbReference type="GO" id="GO:0090729">
    <property type="term" value="F:toxin activity"/>
    <property type="evidence" value="ECO:0007669"/>
    <property type="project" value="UniProtKB-KW"/>
</dbReference>
<evidence type="ECO:0000256" key="7">
    <source>
        <dbReference type="ARBA" id="ARBA00038093"/>
    </source>
</evidence>
<dbReference type="RefSeq" id="WP_025226945.1">
    <property type="nucleotide sequence ID" value="NZ_CP007139.1"/>
</dbReference>
<comment type="cofactor">
    <cofactor evidence="1 8">
        <name>Mg(2+)</name>
        <dbReference type="ChEBI" id="CHEBI:18420"/>
    </cofactor>
</comment>
<protein>
    <recommendedName>
        <fullName evidence="8">Ribonuclease VapC</fullName>
        <shortName evidence="8">RNase VapC</shortName>
        <ecNumber evidence="8">3.1.-.-</ecNumber>
    </recommendedName>
    <alternativeName>
        <fullName evidence="8">Toxin VapC</fullName>
    </alternativeName>
</protein>
<keyword evidence="8" id="KW-0800">Toxin</keyword>
<accession>A0A068NLX3</accession>
<feature type="binding site" evidence="8">
    <location>
        <position position="6"/>
    </location>
    <ligand>
        <name>Mg(2+)</name>
        <dbReference type="ChEBI" id="CHEBI:18420"/>
    </ligand>
</feature>
<keyword evidence="11" id="KW-1185">Reference proteome</keyword>
<evidence type="ECO:0000256" key="2">
    <source>
        <dbReference type="ARBA" id="ARBA00022649"/>
    </source>
</evidence>
<keyword evidence="2 8" id="KW-1277">Toxin-antitoxin system</keyword>
<dbReference type="PANTHER" id="PTHR33653">
    <property type="entry name" value="RIBONUCLEASE VAPC2"/>
    <property type="match status" value="1"/>
</dbReference>
<dbReference type="Proteomes" id="UP000027982">
    <property type="component" value="Chromosome"/>
</dbReference>
<keyword evidence="6 8" id="KW-0460">Magnesium</keyword>
<dbReference type="Pfam" id="PF01850">
    <property type="entry name" value="PIN"/>
    <property type="match status" value="1"/>
</dbReference>
<dbReference type="InterPro" id="IPR050556">
    <property type="entry name" value="Type_II_TA_system_RNase"/>
</dbReference>
<dbReference type="EC" id="3.1.-.-" evidence="8"/>
<dbReference type="HOGENOM" id="CLU_135601_1_0_0"/>
<proteinExistence type="inferred from homology"/>
<keyword evidence="3 8" id="KW-0540">Nuclease</keyword>
<evidence type="ECO:0000256" key="3">
    <source>
        <dbReference type="ARBA" id="ARBA00022722"/>
    </source>
</evidence>
<dbReference type="GO" id="GO:0016787">
    <property type="term" value="F:hydrolase activity"/>
    <property type="evidence" value="ECO:0007669"/>
    <property type="project" value="UniProtKB-KW"/>
</dbReference>
<dbReference type="GO" id="GO:0004540">
    <property type="term" value="F:RNA nuclease activity"/>
    <property type="evidence" value="ECO:0007669"/>
    <property type="project" value="InterPro"/>
</dbReference>
<evidence type="ECO:0000259" key="9">
    <source>
        <dbReference type="Pfam" id="PF01850"/>
    </source>
</evidence>
<organism evidence="10 11">
    <name type="scientific">Fimbriimonas ginsengisoli Gsoil 348</name>
    <dbReference type="NCBI Taxonomy" id="661478"/>
    <lineage>
        <taxon>Bacteria</taxon>
        <taxon>Bacillati</taxon>
        <taxon>Armatimonadota</taxon>
        <taxon>Fimbriimonadia</taxon>
        <taxon>Fimbriimonadales</taxon>
        <taxon>Fimbriimonadaceae</taxon>
        <taxon>Fimbriimonas</taxon>
    </lineage>
</organism>
<dbReference type="HAMAP" id="MF_00265">
    <property type="entry name" value="VapC_Nob1"/>
    <property type="match status" value="1"/>
</dbReference>
<dbReference type="EMBL" id="CP007139">
    <property type="protein sequence ID" value="AIE84417.1"/>
    <property type="molecule type" value="Genomic_DNA"/>
</dbReference>
<evidence type="ECO:0000256" key="4">
    <source>
        <dbReference type="ARBA" id="ARBA00022723"/>
    </source>
</evidence>
<keyword evidence="4 8" id="KW-0479">Metal-binding</keyword>
<dbReference type="InterPro" id="IPR029060">
    <property type="entry name" value="PIN-like_dom_sf"/>
</dbReference>